<dbReference type="Proteomes" id="UP000030848">
    <property type="component" value="Unassembled WGS sequence"/>
</dbReference>
<dbReference type="AlphaFoldDB" id="A0A837D8T1"/>
<name>A0A837D8T1_9PSEU</name>
<organism evidence="1 2">
    <name type="scientific">Saccharomonospora viridis</name>
    <dbReference type="NCBI Taxonomy" id="1852"/>
    <lineage>
        <taxon>Bacteria</taxon>
        <taxon>Bacillati</taxon>
        <taxon>Actinomycetota</taxon>
        <taxon>Actinomycetes</taxon>
        <taxon>Pseudonocardiales</taxon>
        <taxon>Pseudonocardiaceae</taxon>
        <taxon>Saccharomonospora</taxon>
    </lineage>
</organism>
<evidence type="ECO:0000313" key="1">
    <source>
        <dbReference type="EMBL" id="KHF42981.1"/>
    </source>
</evidence>
<protein>
    <submittedName>
        <fullName evidence="1">Uncharacterized protein</fullName>
    </submittedName>
</protein>
<dbReference type="EMBL" id="JRZE01000006">
    <property type="protein sequence ID" value="KHF42981.1"/>
    <property type="molecule type" value="Genomic_DNA"/>
</dbReference>
<proteinExistence type="predicted"/>
<comment type="caution">
    <text evidence="1">The sequence shown here is derived from an EMBL/GenBank/DDBJ whole genome shotgun (WGS) entry which is preliminary data.</text>
</comment>
<gene>
    <name evidence="1" type="ORF">MINT15_31830</name>
</gene>
<reference evidence="1 2" key="1">
    <citation type="submission" date="2014-10" db="EMBL/GenBank/DDBJ databases">
        <title>Genome sequence of Micropolyspora internatus JCM3315.</title>
        <authorList>
            <person name="Shin S.-K."/>
            <person name="Yi H."/>
        </authorList>
    </citation>
    <scope>NUCLEOTIDE SEQUENCE [LARGE SCALE GENOMIC DNA]</scope>
    <source>
        <strain evidence="1 2">JCM 3315</strain>
    </source>
</reference>
<sequence length="40" mass="4356">MKGTPVSLLDVRLSNVRVLSVGHTSRATHHDNRASTYAHA</sequence>
<accession>A0A837D8T1</accession>
<evidence type="ECO:0000313" key="2">
    <source>
        <dbReference type="Proteomes" id="UP000030848"/>
    </source>
</evidence>